<dbReference type="GO" id="GO:0050519">
    <property type="term" value="F:holo-citrate lyase synthase activity"/>
    <property type="evidence" value="ECO:0007669"/>
    <property type="project" value="UniProtKB-EC"/>
</dbReference>
<evidence type="ECO:0000256" key="2">
    <source>
        <dbReference type="ARBA" id="ARBA00022679"/>
    </source>
</evidence>
<dbReference type="KEGG" id="vzi:G5S32_08660"/>
<keyword evidence="5" id="KW-0456">Lyase</keyword>
<keyword evidence="6" id="KW-1185">Reference proteome</keyword>
<dbReference type="GO" id="GO:0051191">
    <property type="term" value="P:prosthetic group biosynthetic process"/>
    <property type="evidence" value="ECO:0007669"/>
    <property type="project" value="InterPro"/>
</dbReference>
<evidence type="ECO:0000313" key="5">
    <source>
        <dbReference type="EMBL" id="QIH42060.1"/>
    </source>
</evidence>
<name>A0A6G7CJ14_9VIBR</name>
<keyword evidence="2 5" id="KW-0808">Transferase</keyword>
<dbReference type="RefSeq" id="WP_165311639.1">
    <property type="nucleotide sequence ID" value="NZ_CP049331.1"/>
</dbReference>
<sequence length="166" mass="18978">MSLFDVHQISLFNLKRQTQLTKKYELPLIVVKTNIFNELDQSEHANFVYKLALEEVQKTISAMDATVIEYDDAKSAANLESLFVVRGVTTSNLKRAMVKIENNHPLGSLINIDIIDCQGYSVSRRGTQMESRKCILCDHPASYCATNHRHSIQEIKDQITLMIEQY</sequence>
<protein>
    <recommendedName>
        <fullName evidence="1">citrate lyase holo-[acyl-carrier protein] synthase</fullName>
        <ecNumber evidence="1">2.7.7.61</ecNumber>
    </recommendedName>
</protein>
<dbReference type="EMBL" id="CP049331">
    <property type="protein sequence ID" value="QIH42060.1"/>
    <property type="molecule type" value="Genomic_DNA"/>
</dbReference>
<reference evidence="5 6" key="1">
    <citation type="submission" date="2020-02" db="EMBL/GenBank/DDBJ databases">
        <title>A complete genome of a marine bacterium Vibrio sp. ZWAL4003 isolated from the mangrove sediment with the ability to degrade polysaccharides.</title>
        <authorList>
            <person name="Wu J."/>
            <person name="Qu W."/>
            <person name="Zeng R."/>
        </authorList>
    </citation>
    <scope>NUCLEOTIDE SEQUENCE [LARGE SCALE GENOMIC DNA]</scope>
    <source>
        <strain evidence="5 6">ZWAL4003</strain>
    </source>
</reference>
<dbReference type="AlphaFoldDB" id="A0A6G7CJ14"/>
<evidence type="ECO:0000256" key="3">
    <source>
        <dbReference type="ARBA" id="ARBA00022695"/>
    </source>
</evidence>
<comment type="catalytic activity">
    <reaction evidence="4">
        <text>apo-[citrate lyase ACP] + 2'-(5''-triphospho-alpha-D-ribosyl)-3'-dephospho-CoA = holo-[citrate lyase ACP] + diphosphate</text>
        <dbReference type="Rhea" id="RHEA:16333"/>
        <dbReference type="Rhea" id="RHEA-COMP:10157"/>
        <dbReference type="Rhea" id="RHEA-COMP:10158"/>
        <dbReference type="ChEBI" id="CHEBI:29999"/>
        <dbReference type="ChEBI" id="CHEBI:33019"/>
        <dbReference type="ChEBI" id="CHEBI:61378"/>
        <dbReference type="ChEBI" id="CHEBI:82683"/>
        <dbReference type="EC" id="2.7.7.61"/>
    </reaction>
</comment>
<keyword evidence="3 5" id="KW-0548">Nucleotidyltransferase</keyword>
<proteinExistence type="predicted"/>
<dbReference type="Pfam" id="PF03802">
    <property type="entry name" value="CitX"/>
    <property type="match status" value="1"/>
</dbReference>
<dbReference type="Proteomes" id="UP000503003">
    <property type="component" value="Chromosome 1"/>
</dbReference>
<dbReference type="InterPro" id="IPR005551">
    <property type="entry name" value="CitX"/>
</dbReference>
<accession>A0A6G7CJ14</accession>
<dbReference type="NCBIfam" id="TIGR03124">
    <property type="entry name" value="citrate_citX"/>
    <property type="match status" value="1"/>
</dbReference>
<dbReference type="EC" id="2.7.7.61" evidence="1"/>
<evidence type="ECO:0000313" key="6">
    <source>
        <dbReference type="Proteomes" id="UP000503003"/>
    </source>
</evidence>
<gene>
    <name evidence="5" type="primary">citX</name>
    <name evidence="5" type="ORF">G5S32_08660</name>
</gene>
<organism evidence="5 6">
    <name type="scientific">Vibrio ziniensis</name>
    <dbReference type="NCBI Taxonomy" id="2711221"/>
    <lineage>
        <taxon>Bacteria</taxon>
        <taxon>Pseudomonadati</taxon>
        <taxon>Pseudomonadota</taxon>
        <taxon>Gammaproteobacteria</taxon>
        <taxon>Vibrionales</taxon>
        <taxon>Vibrionaceae</taxon>
        <taxon>Vibrio</taxon>
    </lineage>
</organism>
<evidence type="ECO:0000256" key="4">
    <source>
        <dbReference type="ARBA" id="ARBA00048574"/>
    </source>
</evidence>
<evidence type="ECO:0000256" key="1">
    <source>
        <dbReference type="ARBA" id="ARBA00012524"/>
    </source>
</evidence>
<dbReference type="GO" id="GO:0016829">
    <property type="term" value="F:lyase activity"/>
    <property type="evidence" value="ECO:0007669"/>
    <property type="project" value="UniProtKB-KW"/>
</dbReference>